<dbReference type="GeneID" id="9685736"/>
<organism evidence="3">
    <name type="scientific">Micromonas pusilla (strain CCMP1545)</name>
    <name type="common">Picoplanktonic green alga</name>
    <dbReference type="NCBI Taxonomy" id="564608"/>
    <lineage>
        <taxon>Eukaryota</taxon>
        <taxon>Viridiplantae</taxon>
        <taxon>Chlorophyta</taxon>
        <taxon>Mamiellophyceae</taxon>
        <taxon>Mamiellales</taxon>
        <taxon>Mamiellaceae</taxon>
        <taxon>Micromonas</taxon>
    </lineage>
</organism>
<dbReference type="AlphaFoldDB" id="C1MYK1"/>
<evidence type="ECO:0000313" key="2">
    <source>
        <dbReference type="EMBL" id="EEH55059.1"/>
    </source>
</evidence>
<gene>
    <name evidence="2" type="ORF">MICPUCDRAFT_59927</name>
</gene>
<accession>C1MYK1</accession>
<dbReference type="RefSeq" id="XP_003060290.1">
    <property type="nucleotide sequence ID" value="XM_003060244.1"/>
</dbReference>
<dbReference type="KEGG" id="mpp:MICPUCDRAFT_59927"/>
<reference evidence="2 3" key="1">
    <citation type="journal article" date="2009" name="Science">
        <title>Green evolution and dynamic adaptations revealed by genomes of the marine picoeukaryotes Micromonas.</title>
        <authorList>
            <person name="Worden A.Z."/>
            <person name="Lee J.H."/>
            <person name="Mock T."/>
            <person name="Rouze P."/>
            <person name="Simmons M.P."/>
            <person name="Aerts A.L."/>
            <person name="Allen A.E."/>
            <person name="Cuvelier M.L."/>
            <person name="Derelle E."/>
            <person name="Everett M.V."/>
            <person name="Foulon E."/>
            <person name="Grimwood J."/>
            <person name="Gundlach H."/>
            <person name="Henrissat B."/>
            <person name="Napoli C."/>
            <person name="McDonald S.M."/>
            <person name="Parker M.S."/>
            <person name="Rombauts S."/>
            <person name="Salamov A."/>
            <person name="Von Dassow P."/>
            <person name="Badger J.H."/>
            <person name="Coutinho P.M."/>
            <person name="Demir E."/>
            <person name="Dubchak I."/>
            <person name="Gentemann C."/>
            <person name="Eikrem W."/>
            <person name="Gready J.E."/>
            <person name="John U."/>
            <person name="Lanier W."/>
            <person name="Lindquist E.A."/>
            <person name="Lucas S."/>
            <person name="Mayer K.F."/>
            <person name="Moreau H."/>
            <person name="Not F."/>
            <person name="Otillar R."/>
            <person name="Panaud O."/>
            <person name="Pangilinan J."/>
            <person name="Paulsen I."/>
            <person name="Piegu B."/>
            <person name="Poliakov A."/>
            <person name="Robbens S."/>
            <person name="Schmutz J."/>
            <person name="Toulza E."/>
            <person name="Wyss T."/>
            <person name="Zelensky A."/>
            <person name="Zhou K."/>
            <person name="Armbrust E.V."/>
            <person name="Bhattacharya D."/>
            <person name="Goodenough U.W."/>
            <person name="Van de Peer Y."/>
            <person name="Grigoriev I.V."/>
        </authorList>
    </citation>
    <scope>NUCLEOTIDE SEQUENCE [LARGE SCALE GENOMIC DNA]</scope>
    <source>
        <strain evidence="2 3">CCMP1545</strain>
    </source>
</reference>
<name>C1MYK1_MICPC</name>
<feature type="compositionally biased region" description="Basic and acidic residues" evidence="1">
    <location>
        <begin position="31"/>
        <end position="45"/>
    </location>
</feature>
<evidence type="ECO:0000313" key="3">
    <source>
        <dbReference type="Proteomes" id="UP000001876"/>
    </source>
</evidence>
<dbReference type="EMBL" id="GG663742">
    <property type="protein sequence ID" value="EEH55059.1"/>
    <property type="molecule type" value="Genomic_DNA"/>
</dbReference>
<evidence type="ECO:0000256" key="1">
    <source>
        <dbReference type="SAM" id="MobiDB-lite"/>
    </source>
</evidence>
<feature type="region of interest" description="Disordered" evidence="1">
    <location>
        <begin position="31"/>
        <end position="60"/>
    </location>
</feature>
<keyword evidence="3" id="KW-1185">Reference proteome</keyword>
<proteinExistence type="predicted"/>
<protein>
    <submittedName>
        <fullName evidence="2">Predicted protein</fullName>
    </submittedName>
</protein>
<dbReference type="Proteomes" id="UP000001876">
    <property type="component" value="Unassembled WGS sequence"/>
</dbReference>
<sequence>MASSKKTSYFLAQRHGHSEVVAFLDELERREEAAAAADGGREGDAFKTPPARKKGANANANAAGTPFRRVLYTGPHTTALAMWTPILKDFARRISPPTPPFQYPPSAPFNAN</sequence>